<feature type="domain" description="Regulatory protein YycH" evidence="1">
    <location>
        <begin position="5"/>
        <end position="426"/>
    </location>
</feature>
<dbReference type="Proteomes" id="UP000242243">
    <property type="component" value="Unassembled WGS sequence"/>
</dbReference>
<accession>A0A1I5SE37</accession>
<evidence type="ECO:0000313" key="3">
    <source>
        <dbReference type="Proteomes" id="UP000242243"/>
    </source>
</evidence>
<dbReference type="CDD" id="cd15787">
    <property type="entry name" value="YycH_N"/>
    <property type="match status" value="1"/>
</dbReference>
<dbReference type="AlphaFoldDB" id="A0A1I5SE37"/>
<evidence type="ECO:0000259" key="1">
    <source>
        <dbReference type="Pfam" id="PF07435"/>
    </source>
</evidence>
<name>A0A1I5SE37_9BACI</name>
<organism evidence="2 3">
    <name type="scientific">Halolactibacillus halophilus</name>
    <dbReference type="NCBI Taxonomy" id="306540"/>
    <lineage>
        <taxon>Bacteria</taxon>
        <taxon>Bacillati</taxon>
        <taxon>Bacillota</taxon>
        <taxon>Bacilli</taxon>
        <taxon>Bacillales</taxon>
        <taxon>Bacillaceae</taxon>
        <taxon>Halolactibacillus</taxon>
    </lineage>
</organism>
<protein>
    <submittedName>
        <fullName evidence="2">Two-component signal transduction system YycFG, regulatory protein YycH</fullName>
    </submittedName>
</protein>
<dbReference type="STRING" id="306540.SAMN05421839_1435"/>
<dbReference type="InterPro" id="IPR042274">
    <property type="entry name" value="YycH/YycI_2"/>
</dbReference>
<sequence length="452" mass="51575">MMPIEHIKSFILILLITSSLILTFALWSDQPNYQMQTEQEDLIDAEFDGGVKLSRSEVIKPVEMIRHNEQLETPVGLKSDERMTRFNEALKNLSLYNFSRITMNEIWYQEEPNRLEVVFQTALPSGVLMDLFNVDAETYVPSGDFNRIVFLEGHDLYQILFVNDGDDEVIVASAQNFSQNVELFTQIFNAEEEPYRYLTFEGTRGALIYLPETLTKQTKLFAYTELSQDDFINLLFSKPSIVRSAYTYGGDTNYIDGTREMIVDGRGIEFTNPTNESLDQLVQPSPNQLFDKVQNFINTHLGFTFKEPFGYQLSGINQTATSNEVTYTLTYQDTPIFYDRDLTEIMVRWHNDSVYQYYHPLIMMLAQRGIGQETSSVPSAEAVIEILNGPNYQGTAIYDVVLGYRLTEQSDSQGQVYALTPTWYVKGVYGYSPLVLPLEEAKGGMAHAMGSN</sequence>
<reference evidence="2 3" key="1">
    <citation type="submission" date="2016-10" db="EMBL/GenBank/DDBJ databases">
        <authorList>
            <person name="de Groot N.N."/>
        </authorList>
    </citation>
    <scope>NUCLEOTIDE SEQUENCE [LARGE SCALE GENOMIC DNA]</scope>
    <source>
        <strain evidence="2 3">DSM 17073</strain>
    </source>
</reference>
<gene>
    <name evidence="2" type="ORF">SAMN05421839_1435</name>
</gene>
<evidence type="ECO:0000313" key="2">
    <source>
        <dbReference type="EMBL" id="SFP69004.1"/>
    </source>
</evidence>
<dbReference type="EMBL" id="FOXC01000043">
    <property type="protein sequence ID" value="SFP69004.1"/>
    <property type="molecule type" value="Genomic_DNA"/>
</dbReference>
<dbReference type="Pfam" id="PF07435">
    <property type="entry name" value="YycH"/>
    <property type="match status" value="1"/>
</dbReference>
<dbReference type="InterPro" id="IPR009996">
    <property type="entry name" value="YycH"/>
</dbReference>
<proteinExistence type="predicted"/>
<dbReference type="Gene3D" id="3.30.310.160">
    <property type="entry name" value="YycH protein, domain 2"/>
    <property type="match status" value="1"/>
</dbReference>
<dbReference type="OrthoDB" id="2382185at2"/>